<dbReference type="PANTHER" id="PTHR42924:SF3">
    <property type="entry name" value="POLYMERASE_HISTIDINOL PHOSPHATASE N-TERMINAL DOMAIN-CONTAINING PROTEIN"/>
    <property type="match status" value="1"/>
</dbReference>
<dbReference type="InterPro" id="IPR052018">
    <property type="entry name" value="PHP_domain"/>
</dbReference>
<gene>
    <name evidence="2" type="ORF">SAMN05192530_101907</name>
</gene>
<dbReference type="EMBL" id="FNIT01000001">
    <property type="protein sequence ID" value="SDN72259.1"/>
    <property type="molecule type" value="Genomic_DNA"/>
</dbReference>
<organism evidence="2 3">
    <name type="scientific">Aureimonas jatrophae</name>
    <dbReference type="NCBI Taxonomy" id="1166073"/>
    <lineage>
        <taxon>Bacteria</taxon>
        <taxon>Pseudomonadati</taxon>
        <taxon>Pseudomonadota</taxon>
        <taxon>Alphaproteobacteria</taxon>
        <taxon>Hyphomicrobiales</taxon>
        <taxon>Aurantimonadaceae</taxon>
        <taxon>Aureimonas</taxon>
    </lineage>
</organism>
<dbReference type="OrthoDB" id="9808747at2"/>
<dbReference type="InterPro" id="IPR016195">
    <property type="entry name" value="Pol/histidinol_Pase-like"/>
</dbReference>
<dbReference type="SUPFAM" id="SSF89550">
    <property type="entry name" value="PHP domain-like"/>
    <property type="match status" value="1"/>
</dbReference>
<dbReference type="NCBIfam" id="NF038032">
    <property type="entry name" value="CehA_McbA_metalo"/>
    <property type="match status" value="1"/>
</dbReference>
<dbReference type="PANTHER" id="PTHR42924">
    <property type="entry name" value="EXONUCLEASE"/>
    <property type="match status" value="1"/>
</dbReference>
<name>A0A1H0DQC3_9HYPH</name>
<dbReference type="STRING" id="1166073.SAMN05192530_101907"/>
<evidence type="ECO:0000313" key="3">
    <source>
        <dbReference type="Proteomes" id="UP000198793"/>
    </source>
</evidence>
<feature type="domain" description="Polymerase/histidinol phosphatase N-terminal" evidence="1">
    <location>
        <begin position="15"/>
        <end position="82"/>
    </location>
</feature>
<dbReference type="SMART" id="SM00481">
    <property type="entry name" value="POLIIIAc"/>
    <property type="match status" value="1"/>
</dbReference>
<dbReference type="GO" id="GO:0035312">
    <property type="term" value="F:5'-3' DNA exonuclease activity"/>
    <property type="evidence" value="ECO:0007669"/>
    <property type="project" value="TreeGrafter"/>
</dbReference>
<sequence>MQLAPFAAPGRFLRGNLHTHSTLSDGAESPERVAAIYREAGYDFLCLSDHFLERYGFPVADTRALRADGFTTIFGAELHAPENSQGELWHILVCGLPLDFAPPSPGEDGVALARRAREAGAFVAIAHPQWSSLTIEDGRALGGVAHAVEIFNTGCALETARPDGTYLLDALANEGALLHAIACDDAHLRVPDAGQGWVMVKADANAPEPILDALKSGRFYASCGPEIVDARIEGDEIVVETSAVRNIAVVGRGSRAANLFGEGITTARLPLGRFRGDWFRVVATDERGRSAWTGPVSLPAA</sequence>
<dbReference type="RefSeq" id="WP_090669329.1">
    <property type="nucleotide sequence ID" value="NZ_FNIT01000001.1"/>
</dbReference>
<protein>
    <recommendedName>
        <fullName evidence="1">Polymerase/histidinol phosphatase N-terminal domain-containing protein</fullName>
    </recommendedName>
</protein>
<evidence type="ECO:0000259" key="1">
    <source>
        <dbReference type="SMART" id="SM00481"/>
    </source>
</evidence>
<dbReference type="Gene3D" id="3.20.20.140">
    <property type="entry name" value="Metal-dependent hydrolases"/>
    <property type="match status" value="1"/>
</dbReference>
<dbReference type="Proteomes" id="UP000198793">
    <property type="component" value="Unassembled WGS sequence"/>
</dbReference>
<dbReference type="InterPro" id="IPR003141">
    <property type="entry name" value="Pol/His_phosphatase_N"/>
</dbReference>
<dbReference type="AlphaFoldDB" id="A0A1H0DQC3"/>
<accession>A0A1H0DQC3</accession>
<evidence type="ECO:0000313" key="2">
    <source>
        <dbReference type="EMBL" id="SDN72259.1"/>
    </source>
</evidence>
<reference evidence="2 3" key="1">
    <citation type="submission" date="2016-10" db="EMBL/GenBank/DDBJ databases">
        <authorList>
            <person name="de Groot N.N."/>
        </authorList>
    </citation>
    <scope>NUCLEOTIDE SEQUENCE [LARGE SCALE GENOMIC DNA]</scope>
    <source>
        <strain evidence="3">L7-484,KACC 16230,DSM 25025</strain>
    </source>
</reference>
<dbReference type="GO" id="GO:0004534">
    <property type="term" value="F:5'-3' RNA exonuclease activity"/>
    <property type="evidence" value="ECO:0007669"/>
    <property type="project" value="TreeGrafter"/>
</dbReference>
<keyword evidence="3" id="KW-1185">Reference proteome</keyword>
<proteinExistence type="predicted"/>